<dbReference type="KEGG" id="afx:JZ786_07360"/>
<name>A0A9X7Z7S9_9BACL</name>
<gene>
    <name evidence="1" type="ORF">JZ786_07360</name>
</gene>
<evidence type="ECO:0000313" key="2">
    <source>
        <dbReference type="Proteomes" id="UP000663505"/>
    </source>
</evidence>
<evidence type="ECO:0000313" key="1">
    <source>
        <dbReference type="EMBL" id="QSO48767.1"/>
    </source>
</evidence>
<sequence>MGDGVSPEKILSDLMYCLGGLYQGIIEVILENKHSDGTCYISQTEIANRLGTSQINVSKRLKKLEKADRCVVKVAPGQYKVNHCDLREHGPIARSLRYMEAVIREPDLMQLPQNVQAELLGLQSVDVQRALAYFKYGVNM</sequence>
<dbReference type="Proteomes" id="UP000663505">
    <property type="component" value="Chromosome"/>
</dbReference>
<dbReference type="Gene3D" id="1.10.10.10">
    <property type="entry name" value="Winged helix-like DNA-binding domain superfamily/Winged helix DNA-binding domain"/>
    <property type="match status" value="1"/>
</dbReference>
<dbReference type="RefSeq" id="WP_206658082.1">
    <property type="nucleotide sequence ID" value="NZ_CP071182.1"/>
</dbReference>
<dbReference type="Pfam" id="PF13412">
    <property type="entry name" value="HTH_24"/>
    <property type="match status" value="1"/>
</dbReference>
<proteinExistence type="predicted"/>
<dbReference type="AlphaFoldDB" id="A0A9X7Z7S9"/>
<keyword evidence="2" id="KW-1185">Reference proteome</keyword>
<dbReference type="InterPro" id="IPR036388">
    <property type="entry name" value="WH-like_DNA-bd_sf"/>
</dbReference>
<dbReference type="SUPFAM" id="SSF46785">
    <property type="entry name" value="Winged helix' DNA-binding domain"/>
    <property type="match status" value="1"/>
</dbReference>
<protein>
    <submittedName>
        <fullName evidence="1">Winged helix-turn-helix domain-containing protein</fullName>
    </submittedName>
</protein>
<dbReference type="InterPro" id="IPR036390">
    <property type="entry name" value="WH_DNA-bd_sf"/>
</dbReference>
<reference evidence="1 2" key="1">
    <citation type="submission" date="2021-02" db="EMBL/GenBank/DDBJ databases">
        <title>Alicyclobacillus curvatus sp. nov. and Alicyclobacillus mengziensis sp. nov., two acidophilic bacteria isolated from acid mine drainage.</title>
        <authorList>
            <person name="Huang Y."/>
        </authorList>
    </citation>
    <scope>NUCLEOTIDE SEQUENCE [LARGE SCALE GENOMIC DNA]</scope>
    <source>
        <strain evidence="1 2">S30H14</strain>
    </source>
</reference>
<dbReference type="EMBL" id="CP071182">
    <property type="protein sequence ID" value="QSO48767.1"/>
    <property type="molecule type" value="Genomic_DNA"/>
</dbReference>
<organism evidence="1 2">
    <name type="scientific">Alicyclobacillus mengziensis</name>
    <dbReference type="NCBI Taxonomy" id="2931921"/>
    <lineage>
        <taxon>Bacteria</taxon>
        <taxon>Bacillati</taxon>
        <taxon>Bacillota</taxon>
        <taxon>Bacilli</taxon>
        <taxon>Bacillales</taxon>
        <taxon>Alicyclobacillaceae</taxon>
        <taxon>Alicyclobacillus</taxon>
    </lineage>
</organism>
<accession>A0A9X7Z7S9</accession>